<evidence type="ECO:0000313" key="1">
    <source>
        <dbReference type="EMBL" id="WAL43124.1"/>
    </source>
</evidence>
<organism evidence="1 2">
    <name type="scientific">Actinomyces naeslundii</name>
    <dbReference type="NCBI Taxonomy" id="1655"/>
    <lineage>
        <taxon>Bacteria</taxon>
        <taxon>Bacillati</taxon>
        <taxon>Actinomycetota</taxon>
        <taxon>Actinomycetes</taxon>
        <taxon>Actinomycetales</taxon>
        <taxon>Actinomycetaceae</taxon>
        <taxon>Actinomyces</taxon>
    </lineage>
</organism>
<dbReference type="Proteomes" id="UP001163127">
    <property type="component" value="Chromosome"/>
</dbReference>
<sequence length="178" mass="20067">MKGRNLQPAYVEVDADGLALGDFLAFNQSLNKMTDPALPFKIHPEHFVFAGIHGGQEVMEMVGQYGEPTYQKLFIHPGAEKPTPLDDDTKMTMVGDGVLMSDQTVDMKMYGMHQFKMKKGGLRIKLGVFFPETAPEEMILGHQEHLAVEFYNSLTFAYQAKSFKGKILNTILKFKKFN</sequence>
<dbReference type="AlphaFoldDB" id="A0AA47FIA6"/>
<reference evidence="1" key="1">
    <citation type="submission" date="2022-11" db="EMBL/GenBank/DDBJ databases">
        <title>Dental biofilm bacteria. Genome sequencing and assembly.</title>
        <authorList>
            <person name="Robertsson C."/>
        </authorList>
    </citation>
    <scope>NUCLEOTIDE SEQUENCE</scope>
    <source>
        <strain evidence="1">CW</strain>
    </source>
</reference>
<name>A0AA47FIA6_ACTNA</name>
<protein>
    <submittedName>
        <fullName evidence="1">Uncharacterized protein</fullName>
    </submittedName>
</protein>
<dbReference type="EMBL" id="CP113787">
    <property type="protein sequence ID" value="WAL43124.1"/>
    <property type="molecule type" value="Genomic_DNA"/>
</dbReference>
<dbReference type="RefSeq" id="WP_218641138.1">
    <property type="nucleotide sequence ID" value="NZ_CP113787.1"/>
</dbReference>
<accession>A0AA47FIA6</accession>
<evidence type="ECO:0000313" key="2">
    <source>
        <dbReference type="Proteomes" id="UP001163127"/>
    </source>
</evidence>
<gene>
    <name evidence="1" type="ORF">OFA60_00730</name>
</gene>
<proteinExistence type="predicted"/>